<evidence type="ECO:0000313" key="6">
    <source>
        <dbReference type="Proteomes" id="UP001498469"/>
    </source>
</evidence>
<evidence type="ECO:0000256" key="3">
    <source>
        <dbReference type="ARBA" id="ARBA00023172"/>
    </source>
</evidence>
<evidence type="ECO:0000313" key="5">
    <source>
        <dbReference type="EMBL" id="MEF2115224.1"/>
    </source>
</evidence>
<dbReference type="SUPFAM" id="SSF56349">
    <property type="entry name" value="DNA breaking-rejoining enzymes"/>
    <property type="match status" value="1"/>
</dbReference>
<evidence type="ECO:0000256" key="2">
    <source>
        <dbReference type="ARBA" id="ARBA00023125"/>
    </source>
</evidence>
<keyword evidence="3" id="KW-0233">DNA recombination</keyword>
<dbReference type="InterPro" id="IPR050090">
    <property type="entry name" value="Tyrosine_recombinase_XerCD"/>
</dbReference>
<dbReference type="Proteomes" id="UP001498469">
    <property type="component" value="Unassembled WGS sequence"/>
</dbReference>
<organism evidence="5 6">
    <name type="scientific">Clostridium frigoriphilum</name>
    <dbReference type="NCBI Taxonomy" id="443253"/>
    <lineage>
        <taxon>Bacteria</taxon>
        <taxon>Bacillati</taxon>
        <taxon>Bacillota</taxon>
        <taxon>Clostridia</taxon>
        <taxon>Eubacteriales</taxon>
        <taxon>Clostridiaceae</taxon>
        <taxon>Clostridium</taxon>
    </lineage>
</organism>
<name>A0ABU7UWL4_9CLOT</name>
<dbReference type="Gene3D" id="1.10.443.10">
    <property type="entry name" value="Intergrase catalytic core"/>
    <property type="match status" value="1"/>
</dbReference>
<dbReference type="Pfam" id="PF00589">
    <property type="entry name" value="Phage_integrase"/>
    <property type="match status" value="1"/>
</dbReference>
<protein>
    <submittedName>
        <fullName evidence="5">Tyrosine-type recombinase/integrase</fullName>
    </submittedName>
</protein>
<comment type="caution">
    <text evidence="5">The sequence shown here is derived from an EMBL/GenBank/DDBJ whole genome shotgun (WGS) entry which is preliminary data.</text>
</comment>
<comment type="similarity">
    <text evidence="1">Belongs to the 'phage' integrase family.</text>
</comment>
<evidence type="ECO:0000256" key="1">
    <source>
        <dbReference type="ARBA" id="ARBA00008857"/>
    </source>
</evidence>
<accession>A0ABU7UWL4</accession>
<evidence type="ECO:0000259" key="4">
    <source>
        <dbReference type="PROSITE" id="PS51898"/>
    </source>
</evidence>
<dbReference type="EMBL" id="JAZHFS010000044">
    <property type="protein sequence ID" value="MEF2115224.1"/>
    <property type="molecule type" value="Genomic_DNA"/>
</dbReference>
<dbReference type="PANTHER" id="PTHR30349:SF41">
    <property type="entry name" value="INTEGRASE_RECOMBINASE PROTEIN MJ0367-RELATED"/>
    <property type="match status" value="1"/>
</dbReference>
<dbReference type="PANTHER" id="PTHR30349">
    <property type="entry name" value="PHAGE INTEGRASE-RELATED"/>
    <property type="match status" value="1"/>
</dbReference>
<dbReference type="InterPro" id="IPR002104">
    <property type="entry name" value="Integrase_catalytic"/>
</dbReference>
<keyword evidence="2" id="KW-0238">DNA-binding</keyword>
<dbReference type="InterPro" id="IPR013762">
    <property type="entry name" value="Integrase-like_cat_sf"/>
</dbReference>
<dbReference type="RefSeq" id="WP_331703021.1">
    <property type="nucleotide sequence ID" value="NZ_JAZHFS010000044.1"/>
</dbReference>
<dbReference type="PROSITE" id="PS51898">
    <property type="entry name" value="TYR_RECOMBINASE"/>
    <property type="match status" value="1"/>
</dbReference>
<sequence length="150" mass="17223">MSELTNLKMEDVDLKDKVIHVIGKGQKYRKIPISNKLYTILIEYLDNRKSSSNYFFVTRVTAKVSNQYINLCLKEAVKKAEINKDISCHSLRHSFASNLLLKGATIQDVRELMGHADVKTTSIYLHSIAENLRSSVNLLLLLLKQRKMKE</sequence>
<dbReference type="InterPro" id="IPR011010">
    <property type="entry name" value="DNA_brk_join_enz"/>
</dbReference>
<proteinExistence type="inferred from homology"/>
<feature type="domain" description="Tyr recombinase" evidence="4">
    <location>
        <begin position="1"/>
        <end position="137"/>
    </location>
</feature>
<reference evidence="5 6" key="1">
    <citation type="submission" date="2023-11" db="EMBL/GenBank/DDBJ databases">
        <title>Draft genome sequence of a psychrophilic Clostridium strain from permafrost water brine.</title>
        <authorList>
            <person name="Shcherbakova V.A."/>
            <person name="Trubitsyn V.E."/>
            <person name="Zakharyuk A.G."/>
        </authorList>
    </citation>
    <scope>NUCLEOTIDE SEQUENCE [LARGE SCALE GENOMIC DNA]</scope>
    <source>
        <strain evidence="5 6">14F</strain>
    </source>
</reference>
<keyword evidence="6" id="KW-1185">Reference proteome</keyword>
<gene>
    <name evidence="5" type="ORF">SJI18_23375</name>
</gene>